<organism evidence="2 3">
    <name type="scientific">Mycobacterium kansasii</name>
    <dbReference type="NCBI Taxonomy" id="1768"/>
    <lineage>
        <taxon>Bacteria</taxon>
        <taxon>Bacillati</taxon>
        <taxon>Actinomycetota</taxon>
        <taxon>Actinomycetes</taxon>
        <taxon>Mycobacteriales</taxon>
        <taxon>Mycobacteriaceae</taxon>
        <taxon>Mycobacterium</taxon>
    </lineage>
</organism>
<accession>A0A1V3XA56</accession>
<sequence>MEASICAPAEANAAAAWAETSSAPRAPARSPTSPPSHQLPRHRARYRSLARQCRQRRRRVTFHPFADFFSWYLPSSR</sequence>
<protein>
    <submittedName>
        <fullName evidence="2">Uncharacterized protein</fullName>
    </submittedName>
</protein>
<evidence type="ECO:0000313" key="3">
    <source>
        <dbReference type="Proteomes" id="UP000189229"/>
    </source>
</evidence>
<gene>
    <name evidence="2" type="ORF">BZL30_3915</name>
</gene>
<proteinExistence type="predicted"/>
<dbReference type="EMBL" id="MVBM01000003">
    <property type="protein sequence ID" value="OOK76099.1"/>
    <property type="molecule type" value="Genomic_DNA"/>
</dbReference>
<dbReference type="Proteomes" id="UP000189229">
    <property type="component" value="Unassembled WGS sequence"/>
</dbReference>
<feature type="compositionally biased region" description="Low complexity" evidence="1">
    <location>
        <begin position="17"/>
        <end position="31"/>
    </location>
</feature>
<name>A0A1V3XA56_MYCKA</name>
<dbReference type="AlphaFoldDB" id="A0A1V3XA56"/>
<comment type="caution">
    <text evidence="2">The sequence shown here is derived from an EMBL/GenBank/DDBJ whole genome shotgun (WGS) entry which is preliminary data.</text>
</comment>
<evidence type="ECO:0000313" key="2">
    <source>
        <dbReference type="EMBL" id="OOK76099.1"/>
    </source>
</evidence>
<feature type="region of interest" description="Disordered" evidence="1">
    <location>
        <begin position="17"/>
        <end position="44"/>
    </location>
</feature>
<evidence type="ECO:0000256" key="1">
    <source>
        <dbReference type="SAM" id="MobiDB-lite"/>
    </source>
</evidence>
<reference evidence="2 3" key="1">
    <citation type="submission" date="2017-02" db="EMBL/GenBank/DDBJ databases">
        <title>Complete genome sequences of Mycobacterium kansasii strains isolated from rhesus macaques.</title>
        <authorList>
            <person name="Panda A."/>
            <person name="Nagaraj S."/>
            <person name="Zhao X."/>
            <person name="Tettelin H."/>
            <person name="Detolla L.J."/>
        </authorList>
    </citation>
    <scope>NUCLEOTIDE SEQUENCE [LARGE SCALE GENOMIC DNA]</scope>
    <source>
        <strain evidence="2 3">11-3813</strain>
    </source>
</reference>